<feature type="compositionally biased region" description="Gly residues" evidence="1">
    <location>
        <begin position="31"/>
        <end position="43"/>
    </location>
</feature>
<dbReference type="Pfam" id="PF20237">
    <property type="entry name" value="DUF6594"/>
    <property type="match status" value="1"/>
</dbReference>
<feature type="region of interest" description="Disordered" evidence="1">
    <location>
        <begin position="257"/>
        <end position="305"/>
    </location>
</feature>
<evidence type="ECO:0000313" key="5">
    <source>
        <dbReference type="Proteomes" id="UP001338125"/>
    </source>
</evidence>
<dbReference type="PANTHER" id="PTHR34502:SF6">
    <property type="entry name" value="DUF6594 DOMAIN-CONTAINING PROTEIN"/>
    <property type="match status" value="1"/>
</dbReference>
<feature type="region of interest" description="Disordered" evidence="1">
    <location>
        <begin position="495"/>
        <end position="514"/>
    </location>
</feature>
<keyword evidence="2" id="KW-1133">Transmembrane helix</keyword>
<feature type="domain" description="DUF6594" evidence="3">
    <location>
        <begin position="317"/>
        <end position="591"/>
    </location>
</feature>
<organism evidence="4 5">
    <name type="scientific">Cladobotryum mycophilum</name>
    <dbReference type="NCBI Taxonomy" id="491253"/>
    <lineage>
        <taxon>Eukaryota</taxon>
        <taxon>Fungi</taxon>
        <taxon>Dikarya</taxon>
        <taxon>Ascomycota</taxon>
        <taxon>Pezizomycotina</taxon>
        <taxon>Sordariomycetes</taxon>
        <taxon>Hypocreomycetidae</taxon>
        <taxon>Hypocreales</taxon>
        <taxon>Hypocreaceae</taxon>
        <taxon>Cladobotryum</taxon>
    </lineage>
</organism>
<dbReference type="EMBL" id="JAVFKD010000004">
    <property type="protein sequence ID" value="KAK5995565.1"/>
    <property type="molecule type" value="Genomic_DNA"/>
</dbReference>
<keyword evidence="2" id="KW-0472">Membrane</keyword>
<feature type="compositionally biased region" description="Basic residues" evidence="1">
    <location>
        <begin position="159"/>
        <end position="186"/>
    </location>
</feature>
<feature type="compositionally biased region" description="Basic and acidic residues" evidence="1">
    <location>
        <begin position="131"/>
        <end position="141"/>
    </location>
</feature>
<name>A0ABR0SUY3_9HYPO</name>
<dbReference type="InterPro" id="IPR046529">
    <property type="entry name" value="DUF6594"/>
</dbReference>
<feature type="region of interest" description="Disordered" evidence="1">
    <location>
        <begin position="1"/>
        <end position="191"/>
    </location>
</feature>
<evidence type="ECO:0000256" key="2">
    <source>
        <dbReference type="SAM" id="Phobius"/>
    </source>
</evidence>
<evidence type="ECO:0000256" key="1">
    <source>
        <dbReference type="SAM" id="MobiDB-lite"/>
    </source>
</evidence>
<proteinExistence type="predicted"/>
<feature type="transmembrane region" description="Helical" evidence="2">
    <location>
        <begin position="548"/>
        <end position="566"/>
    </location>
</feature>
<feature type="compositionally biased region" description="Pro residues" evidence="1">
    <location>
        <begin position="286"/>
        <end position="305"/>
    </location>
</feature>
<evidence type="ECO:0000259" key="3">
    <source>
        <dbReference type="Pfam" id="PF20237"/>
    </source>
</evidence>
<feature type="compositionally biased region" description="Basic and acidic residues" evidence="1">
    <location>
        <begin position="148"/>
        <end position="158"/>
    </location>
</feature>
<reference evidence="4 5" key="1">
    <citation type="submission" date="2024-01" db="EMBL/GenBank/DDBJ databases">
        <title>Complete genome of Cladobotryum mycophilum ATHUM6906.</title>
        <authorList>
            <person name="Christinaki A.C."/>
            <person name="Myridakis A.I."/>
            <person name="Kouvelis V.N."/>
        </authorList>
    </citation>
    <scope>NUCLEOTIDE SEQUENCE [LARGE SCALE GENOMIC DNA]</scope>
    <source>
        <strain evidence="4 5">ATHUM6906</strain>
    </source>
</reference>
<sequence>MAPHETGVGNGEGGAPRMDAPGLGPGPGPGSGPFYGPIHGPGGESNVKRRVRHARQASVDNYHEHPTDLQRTTSPLPPMAVQKKRKSVTISQKHLPEERKSSDTIDSRLSSPSSPLSEAVVSTVTATTEPEIPKEGEKIEHQGSQQPPHEEAGAPHVRERPRRGPRRGSPRRRLSPNRRFSPHQRPHAMDFMVGDPEEQGHFPPQPYGGPYQGRPMNDRRFDSRSPVHGSMVNGSMVNGSMVNEPPMEEHFDGHYPPPPGPNHSFNRFGSPEIPFHPEAGGFFSPPQGPPPFPAELPALPPLPALPAPERQLSGLELLAAKLSGSIVGPKLAPIYRRFESLHHRLLLHLQDELTQLESQLDELDTQDAHLKMYGSGPQGPRRKERNEQRDIAWRRNEILSQIAQKLYQYHQALASFKETQDLGEPTVPETFGYRNYLETFVPEVIEEYNFLEAPDLVSLARRKSITTDHQVDDPTMPLPRSVGVVGFPRQAARRQRSYARRAPTPQAPQAQPPAPTQTPLLYLVLAMAGVVLAPVLSFSVIRDFIGRMTVVLLIGLGGAAAMMQSGHFTALSEKRNPMDFVVCVGVYGVVMAIIAGTAS</sequence>
<feature type="transmembrane region" description="Helical" evidence="2">
    <location>
        <begin position="520"/>
        <end position="541"/>
    </location>
</feature>
<comment type="caution">
    <text evidence="4">The sequence shown here is derived from an EMBL/GenBank/DDBJ whole genome shotgun (WGS) entry which is preliminary data.</text>
</comment>
<protein>
    <recommendedName>
        <fullName evidence="3">DUF6594 domain-containing protein</fullName>
    </recommendedName>
</protein>
<evidence type="ECO:0000313" key="4">
    <source>
        <dbReference type="EMBL" id="KAK5995565.1"/>
    </source>
</evidence>
<dbReference type="Proteomes" id="UP001338125">
    <property type="component" value="Unassembled WGS sequence"/>
</dbReference>
<keyword evidence="2" id="KW-0812">Transmembrane</keyword>
<accession>A0ABR0SUY3</accession>
<dbReference type="PANTHER" id="PTHR34502">
    <property type="entry name" value="DUF6594 DOMAIN-CONTAINING PROTEIN-RELATED"/>
    <property type="match status" value="1"/>
</dbReference>
<feature type="compositionally biased region" description="Low complexity" evidence="1">
    <location>
        <begin position="500"/>
        <end position="509"/>
    </location>
</feature>
<gene>
    <name evidence="4" type="ORF">PT974_03978</name>
</gene>
<feature type="compositionally biased region" description="Low complexity" evidence="1">
    <location>
        <begin position="107"/>
        <end position="130"/>
    </location>
</feature>
<keyword evidence="5" id="KW-1185">Reference proteome</keyword>
<feature type="transmembrane region" description="Helical" evidence="2">
    <location>
        <begin position="578"/>
        <end position="598"/>
    </location>
</feature>
<feature type="compositionally biased region" description="Basic and acidic residues" evidence="1">
    <location>
        <begin position="94"/>
        <end position="106"/>
    </location>
</feature>